<keyword evidence="4" id="KW-1185">Reference proteome</keyword>
<dbReference type="Pfam" id="PF02798">
    <property type="entry name" value="GST_N"/>
    <property type="match status" value="1"/>
</dbReference>
<dbReference type="PROSITE" id="PS50405">
    <property type="entry name" value="GST_CTER"/>
    <property type="match status" value="1"/>
</dbReference>
<dbReference type="PROSITE" id="PS51257">
    <property type="entry name" value="PROKAR_LIPOPROTEIN"/>
    <property type="match status" value="1"/>
</dbReference>
<dbReference type="Gene3D" id="3.40.30.10">
    <property type="entry name" value="Glutaredoxin"/>
    <property type="match status" value="1"/>
</dbReference>
<dbReference type="PROSITE" id="PS50404">
    <property type="entry name" value="GST_NTER"/>
    <property type="match status" value="1"/>
</dbReference>
<dbReference type="GO" id="GO:0004364">
    <property type="term" value="F:glutathione transferase activity"/>
    <property type="evidence" value="ECO:0007669"/>
    <property type="project" value="TreeGrafter"/>
</dbReference>
<evidence type="ECO:0000259" key="2">
    <source>
        <dbReference type="PROSITE" id="PS50405"/>
    </source>
</evidence>
<dbReference type="SUPFAM" id="SSF47616">
    <property type="entry name" value="GST C-terminal domain-like"/>
    <property type="match status" value="1"/>
</dbReference>
<evidence type="ECO:0000313" key="4">
    <source>
        <dbReference type="Proteomes" id="UP000751190"/>
    </source>
</evidence>
<dbReference type="InterPro" id="IPR036282">
    <property type="entry name" value="Glutathione-S-Trfase_C_sf"/>
</dbReference>
<dbReference type="Gene3D" id="1.20.1050.10">
    <property type="match status" value="1"/>
</dbReference>
<dbReference type="InterPro" id="IPR040079">
    <property type="entry name" value="Glutathione_S-Trfase"/>
</dbReference>
<evidence type="ECO:0000259" key="1">
    <source>
        <dbReference type="PROSITE" id="PS50404"/>
    </source>
</evidence>
<comment type="caution">
    <text evidence="3">The sequence shown here is derived from an EMBL/GenBank/DDBJ whole genome shotgun (WGS) entry which is preliminary data.</text>
</comment>
<dbReference type="Pfam" id="PF14497">
    <property type="entry name" value="GST_C_3"/>
    <property type="match status" value="1"/>
</dbReference>
<gene>
    <name evidence="3" type="ORF">KFE25_000050</name>
</gene>
<evidence type="ECO:0008006" key="5">
    <source>
        <dbReference type="Google" id="ProtNLM"/>
    </source>
</evidence>
<dbReference type="InterPro" id="IPR050213">
    <property type="entry name" value="GST_superfamily"/>
</dbReference>
<dbReference type="InterPro" id="IPR004046">
    <property type="entry name" value="GST_C"/>
</dbReference>
<dbReference type="InterPro" id="IPR010987">
    <property type="entry name" value="Glutathione-S-Trfase_C-like"/>
</dbReference>
<dbReference type="GO" id="GO:0006749">
    <property type="term" value="P:glutathione metabolic process"/>
    <property type="evidence" value="ECO:0007669"/>
    <property type="project" value="TreeGrafter"/>
</dbReference>
<evidence type="ECO:0000313" key="3">
    <source>
        <dbReference type="EMBL" id="KAG8463882.1"/>
    </source>
</evidence>
<dbReference type="OMA" id="LTHADIF"/>
<dbReference type="SFLD" id="SFLDS00019">
    <property type="entry name" value="Glutathione_Transferase_(cytos"/>
    <property type="match status" value="1"/>
</dbReference>
<dbReference type="AlphaFoldDB" id="A0A8J6C6U2"/>
<protein>
    <recommendedName>
        <fullName evidence="5">Glutathione transferase</fullName>
    </recommendedName>
</protein>
<accession>A0A8J6C6U2</accession>
<dbReference type="PANTHER" id="PTHR11571">
    <property type="entry name" value="GLUTATHIONE S-TRANSFERASE"/>
    <property type="match status" value="1"/>
</dbReference>
<proteinExistence type="predicted"/>
<reference evidence="3" key="1">
    <citation type="submission" date="2021-05" db="EMBL/GenBank/DDBJ databases">
        <title>The genome of the haptophyte Pavlova lutheri (Diacronema luteri, Pavlovales) - a model for lipid biosynthesis in eukaryotic algae.</title>
        <authorList>
            <person name="Hulatt C.J."/>
            <person name="Posewitz M.C."/>
        </authorList>
    </citation>
    <scope>NUCLEOTIDE SEQUENCE</scope>
    <source>
        <strain evidence="3">NIVA-4/92</strain>
    </source>
</reference>
<dbReference type="InterPro" id="IPR036249">
    <property type="entry name" value="Thioredoxin-like_sf"/>
</dbReference>
<dbReference type="InterPro" id="IPR004045">
    <property type="entry name" value="Glutathione_S-Trfase_N"/>
</dbReference>
<organism evidence="3 4">
    <name type="scientific">Diacronema lutheri</name>
    <name type="common">Unicellular marine alga</name>
    <name type="synonym">Monochrysis lutheri</name>
    <dbReference type="NCBI Taxonomy" id="2081491"/>
    <lineage>
        <taxon>Eukaryota</taxon>
        <taxon>Haptista</taxon>
        <taxon>Haptophyta</taxon>
        <taxon>Pavlovophyceae</taxon>
        <taxon>Pavlovales</taxon>
        <taxon>Pavlovaceae</taxon>
        <taxon>Diacronema</taxon>
    </lineage>
</organism>
<dbReference type="SUPFAM" id="SSF52833">
    <property type="entry name" value="Thioredoxin-like"/>
    <property type="match status" value="1"/>
</dbReference>
<feature type="domain" description="GST N-terminal" evidence="1">
    <location>
        <begin position="36"/>
        <end position="113"/>
    </location>
</feature>
<dbReference type="Proteomes" id="UP000751190">
    <property type="component" value="Unassembled WGS sequence"/>
</dbReference>
<dbReference type="CDD" id="cd03039">
    <property type="entry name" value="GST_N_Sigma_like"/>
    <property type="match status" value="1"/>
</dbReference>
<dbReference type="OrthoDB" id="420389at2759"/>
<sequence length="248" mass="27205">MPDSNARVVAATAVALGAAACVLASRWARCVLRRRASVELLYFNISGLGEPIRLALTLAGQPFVDRRVSFDEFQQLKPTLRFGQVPCLVVDGVELFQSAAILRYVGQAFDPSGTLYPRRDLALASKVDALMDQVADMLVGRKVYKYKSRFGFPDALFTPELTQTVERTWRDETLPRHLGFFIRCLAESPTGWLAGTRAPTVADLLLACVLRTDVANAAPLPQSLLAFVDAVYSLPAVKAFKQAEEAAR</sequence>
<name>A0A8J6C6U2_DIALT</name>
<dbReference type="EMBL" id="JAGTXO010000014">
    <property type="protein sequence ID" value="KAG8463882.1"/>
    <property type="molecule type" value="Genomic_DNA"/>
</dbReference>
<feature type="domain" description="GST C-terminal" evidence="2">
    <location>
        <begin position="120"/>
        <end position="248"/>
    </location>
</feature>